<dbReference type="EMBL" id="HBKO01034891">
    <property type="protein sequence ID" value="CAE2257828.1"/>
    <property type="molecule type" value="Transcribed_RNA"/>
</dbReference>
<name>A0A7S4JAU3_9EUKA</name>
<evidence type="ECO:0000313" key="2">
    <source>
        <dbReference type="EMBL" id="CAE2257828.1"/>
    </source>
</evidence>
<gene>
    <name evidence="2" type="ORF">CPOL0286_LOCUS15891</name>
</gene>
<protein>
    <submittedName>
        <fullName evidence="2">Uncharacterized protein</fullName>
    </submittedName>
</protein>
<feature type="region of interest" description="Disordered" evidence="1">
    <location>
        <begin position="1"/>
        <end position="36"/>
    </location>
</feature>
<accession>A0A7S4JAU3</accession>
<dbReference type="AlphaFoldDB" id="A0A7S4JAU3"/>
<sequence>MRREVQPRKRKKRPLEGWDDNEAIGEERQWGAPPPMSAQLAALSDQVYMLEASVGSRLSLLHHKLDIVLNVLPVVMDGYQQHMSTFNNVAPYALPSAPTEGTPAGAYRDKPHSQRAPQPHPPEYHDGLNDLYMRGNVHSM</sequence>
<evidence type="ECO:0000256" key="1">
    <source>
        <dbReference type="SAM" id="MobiDB-lite"/>
    </source>
</evidence>
<reference evidence="2" key="1">
    <citation type="submission" date="2021-01" db="EMBL/GenBank/DDBJ databases">
        <authorList>
            <person name="Corre E."/>
            <person name="Pelletier E."/>
            <person name="Niang G."/>
            <person name="Scheremetjew M."/>
            <person name="Finn R."/>
            <person name="Kale V."/>
            <person name="Holt S."/>
            <person name="Cochrane G."/>
            <person name="Meng A."/>
            <person name="Brown T."/>
            <person name="Cohen L."/>
        </authorList>
    </citation>
    <scope>NUCLEOTIDE SEQUENCE</scope>
    <source>
        <strain evidence="2">UIO037</strain>
    </source>
</reference>
<feature type="region of interest" description="Disordered" evidence="1">
    <location>
        <begin position="95"/>
        <end position="129"/>
    </location>
</feature>
<organism evidence="2">
    <name type="scientific">Prymnesium polylepis</name>
    <dbReference type="NCBI Taxonomy" id="72548"/>
    <lineage>
        <taxon>Eukaryota</taxon>
        <taxon>Haptista</taxon>
        <taxon>Haptophyta</taxon>
        <taxon>Prymnesiophyceae</taxon>
        <taxon>Prymnesiales</taxon>
        <taxon>Prymnesiaceae</taxon>
        <taxon>Prymnesium</taxon>
    </lineage>
</organism>
<proteinExistence type="predicted"/>